<evidence type="ECO:0000256" key="5">
    <source>
        <dbReference type="ARBA" id="ARBA00022723"/>
    </source>
</evidence>
<evidence type="ECO:0000256" key="10">
    <source>
        <dbReference type="PIRNR" id="PIRNR006268"/>
    </source>
</evidence>
<dbReference type="SUPFAM" id="SSF143631">
    <property type="entry name" value="ApbE-like"/>
    <property type="match status" value="1"/>
</dbReference>
<evidence type="ECO:0000256" key="3">
    <source>
        <dbReference type="ARBA" id="ARBA00022630"/>
    </source>
</evidence>
<comment type="caution">
    <text evidence="12">The sequence shown here is derived from an EMBL/GenBank/DDBJ whole genome shotgun (WGS) entry which is preliminary data.</text>
</comment>
<keyword evidence="13" id="KW-1185">Reference proteome</keyword>
<dbReference type="Proteomes" id="UP000468581">
    <property type="component" value="Unassembled WGS sequence"/>
</dbReference>
<comment type="cofactor">
    <cofactor evidence="11">
        <name>Mg(2+)</name>
        <dbReference type="ChEBI" id="CHEBI:18420"/>
    </cofactor>
    <cofactor evidence="11">
        <name>Mn(2+)</name>
        <dbReference type="ChEBI" id="CHEBI:29035"/>
    </cofactor>
    <text evidence="11">Magnesium. Can also use manganese.</text>
</comment>
<reference evidence="12 13" key="1">
    <citation type="submission" date="2020-01" db="EMBL/GenBank/DDBJ databases">
        <title>Leptobacterium flavescens.</title>
        <authorList>
            <person name="Wang G."/>
        </authorList>
    </citation>
    <scope>NUCLEOTIDE SEQUENCE [LARGE SCALE GENOMIC DNA]</scope>
    <source>
        <strain evidence="12 13">KCTC 22160</strain>
    </source>
</reference>
<keyword evidence="3 10" id="KW-0285">Flavoprotein</keyword>
<feature type="binding site" evidence="11">
    <location>
        <position position="184"/>
    </location>
    <ligand>
        <name>Mg(2+)</name>
        <dbReference type="ChEBI" id="CHEBI:18420"/>
    </ligand>
</feature>
<dbReference type="PANTHER" id="PTHR30040">
    <property type="entry name" value="THIAMINE BIOSYNTHESIS LIPOPROTEIN APBE"/>
    <property type="match status" value="1"/>
</dbReference>
<evidence type="ECO:0000256" key="2">
    <source>
        <dbReference type="ARBA" id="ARBA00016337"/>
    </source>
</evidence>
<dbReference type="RefSeq" id="WP_163605452.1">
    <property type="nucleotide sequence ID" value="NZ_JAABOO010000001.1"/>
</dbReference>
<keyword evidence="7 10" id="KW-0460">Magnesium</keyword>
<evidence type="ECO:0000256" key="8">
    <source>
        <dbReference type="ARBA" id="ARBA00031306"/>
    </source>
</evidence>
<dbReference type="AlphaFoldDB" id="A0A6P0UKL0"/>
<name>A0A6P0UKL0_9FLAO</name>
<organism evidence="12 13">
    <name type="scientific">Leptobacterium flavescens</name>
    <dbReference type="NCBI Taxonomy" id="472055"/>
    <lineage>
        <taxon>Bacteria</taxon>
        <taxon>Pseudomonadati</taxon>
        <taxon>Bacteroidota</taxon>
        <taxon>Flavobacteriia</taxon>
        <taxon>Flavobacteriales</taxon>
        <taxon>Flavobacteriaceae</taxon>
        <taxon>Leptobacterium</taxon>
    </lineage>
</organism>
<evidence type="ECO:0000313" key="13">
    <source>
        <dbReference type="Proteomes" id="UP000468581"/>
    </source>
</evidence>
<evidence type="ECO:0000256" key="7">
    <source>
        <dbReference type="ARBA" id="ARBA00022842"/>
    </source>
</evidence>
<evidence type="ECO:0000313" key="12">
    <source>
        <dbReference type="EMBL" id="NER12428.1"/>
    </source>
</evidence>
<feature type="binding site" evidence="11">
    <location>
        <position position="304"/>
    </location>
    <ligand>
        <name>Mg(2+)</name>
        <dbReference type="ChEBI" id="CHEBI:18420"/>
    </ligand>
</feature>
<dbReference type="InterPro" id="IPR003374">
    <property type="entry name" value="ApbE-like_sf"/>
</dbReference>
<dbReference type="InterPro" id="IPR024932">
    <property type="entry name" value="ApbE"/>
</dbReference>
<dbReference type="GO" id="GO:0046872">
    <property type="term" value="F:metal ion binding"/>
    <property type="evidence" value="ECO:0007669"/>
    <property type="project" value="UniProtKB-UniRule"/>
</dbReference>
<accession>A0A6P0UKL0</accession>
<comment type="similarity">
    <text evidence="10">Belongs to the ApbE family.</text>
</comment>
<dbReference type="Gene3D" id="3.10.520.10">
    <property type="entry name" value="ApbE-like domains"/>
    <property type="match status" value="1"/>
</dbReference>
<keyword evidence="6 10" id="KW-0274">FAD</keyword>
<sequence>MWSDIVDLSKSKFFSRGLLLISLFLFISCKKETSPPKTSSFIVTTGFALGTSYSIKYEKADGITDLQKEIEDIISKINKSMSTYIPTSDISRVNKGDSTVVIDSYFREVFLKSREIWEKTDGSFDPTVGSLVNAWGFGPGEELPNISPEQVDSIMEYVGFDKLKLTQDQKIRKKHPEIYIDFNAVAKGYTIDLIGRLFDDHNIENYLIELGGEILTKGRNTELGKDWILGIDDPRQESTNQRDLLTTIRLKNQAMATSGNYRKFRIDPETGEKYVHTVNPKTGYTQKSNVLSVSVVASTCMEADAYATAFMAMELEKTKALLTALHNIEVYIILAGEGDTVKTFATEGFTSLLTD</sequence>
<dbReference type="Pfam" id="PF02424">
    <property type="entry name" value="ApbE"/>
    <property type="match status" value="1"/>
</dbReference>
<keyword evidence="5 10" id="KW-0479">Metal-binding</keyword>
<evidence type="ECO:0000256" key="4">
    <source>
        <dbReference type="ARBA" id="ARBA00022679"/>
    </source>
</evidence>
<evidence type="ECO:0000256" key="1">
    <source>
        <dbReference type="ARBA" id="ARBA00011955"/>
    </source>
</evidence>
<dbReference type="EMBL" id="JAABOO010000001">
    <property type="protein sequence ID" value="NER12428.1"/>
    <property type="molecule type" value="Genomic_DNA"/>
</dbReference>
<proteinExistence type="inferred from homology"/>
<feature type="binding site" evidence="11">
    <location>
        <position position="308"/>
    </location>
    <ligand>
        <name>Mg(2+)</name>
        <dbReference type="ChEBI" id="CHEBI:18420"/>
    </ligand>
</feature>
<dbReference type="GO" id="GO:0016740">
    <property type="term" value="F:transferase activity"/>
    <property type="evidence" value="ECO:0007669"/>
    <property type="project" value="UniProtKB-UniRule"/>
</dbReference>
<keyword evidence="4 10" id="KW-0808">Transferase</keyword>
<evidence type="ECO:0000256" key="9">
    <source>
        <dbReference type="ARBA" id="ARBA00048540"/>
    </source>
</evidence>
<dbReference type="PANTHER" id="PTHR30040:SF2">
    <property type="entry name" value="FAD:PROTEIN FMN TRANSFERASE"/>
    <property type="match status" value="1"/>
</dbReference>
<comment type="catalytic activity">
    <reaction evidence="9 10">
        <text>L-threonyl-[protein] + FAD = FMN-L-threonyl-[protein] + AMP + H(+)</text>
        <dbReference type="Rhea" id="RHEA:36847"/>
        <dbReference type="Rhea" id="RHEA-COMP:11060"/>
        <dbReference type="Rhea" id="RHEA-COMP:11061"/>
        <dbReference type="ChEBI" id="CHEBI:15378"/>
        <dbReference type="ChEBI" id="CHEBI:30013"/>
        <dbReference type="ChEBI" id="CHEBI:57692"/>
        <dbReference type="ChEBI" id="CHEBI:74257"/>
        <dbReference type="ChEBI" id="CHEBI:456215"/>
        <dbReference type="EC" id="2.7.1.180"/>
    </reaction>
</comment>
<dbReference type="PIRSF" id="PIRSF006268">
    <property type="entry name" value="ApbE"/>
    <property type="match status" value="1"/>
</dbReference>
<gene>
    <name evidence="12" type="ORF">GWK08_03165</name>
</gene>
<dbReference type="EC" id="2.7.1.180" evidence="1 10"/>
<evidence type="ECO:0000256" key="6">
    <source>
        <dbReference type="ARBA" id="ARBA00022827"/>
    </source>
</evidence>
<evidence type="ECO:0000256" key="11">
    <source>
        <dbReference type="PIRSR" id="PIRSR006268-2"/>
    </source>
</evidence>
<protein>
    <recommendedName>
        <fullName evidence="2 10">FAD:protein FMN transferase</fullName>
        <ecNumber evidence="1 10">2.7.1.180</ecNumber>
    </recommendedName>
    <alternativeName>
        <fullName evidence="8 10">Flavin transferase</fullName>
    </alternativeName>
</protein>